<dbReference type="AlphaFoldDB" id="A0A6J4RM10"/>
<proteinExistence type="predicted"/>
<reference evidence="1" key="1">
    <citation type="submission" date="2020-02" db="EMBL/GenBank/DDBJ databases">
        <authorList>
            <person name="Meier V. D."/>
        </authorList>
    </citation>
    <scope>NUCLEOTIDE SEQUENCE</scope>
    <source>
        <strain evidence="1">AVDCRST_MAG96</strain>
    </source>
</reference>
<evidence type="ECO:0000313" key="1">
    <source>
        <dbReference type="EMBL" id="CAA9476717.1"/>
    </source>
</evidence>
<accession>A0A6J4RM10</accession>
<organism evidence="1">
    <name type="scientific">uncultured Segetibacter sp</name>
    <dbReference type="NCBI Taxonomy" id="481133"/>
    <lineage>
        <taxon>Bacteria</taxon>
        <taxon>Pseudomonadati</taxon>
        <taxon>Bacteroidota</taxon>
        <taxon>Chitinophagia</taxon>
        <taxon>Chitinophagales</taxon>
        <taxon>Chitinophagaceae</taxon>
        <taxon>Segetibacter</taxon>
        <taxon>environmental samples</taxon>
    </lineage>
</organism>
<sequence length="102" mass="11950">MKSFFLFIVFYLFSYVFSYSQKTTAQAARWRAVIYRQDENNIVFNFEQQQKNKKPVLYILNAGERLRVDSVLFTGDSVFIKMPVLSLRSEQRPQMANGTGYG</sequence>
<protein>
    <submittedName>
        <fullName evidence="1">Uncharacterized protein</fullName>
    </submittedName>
</protein>
<gene>
    <name evidence="1" type="ORF">AVDCRST_MAG96-761</name>
</gene>
<dbReference type="EMBL" id="CADCVN010000289">
    <property type="protein sequence ID" value="CAA9476717.1"/>
    <property type="molecule type" value="Genomic_DNA"/>
</dbReference>
<name>A0A6J4RM10_9BACT</name>